<dbReference type="RefSeq" id="WP_093832841.1">
    <property type="nucleotide sequence ID" value="NZ_FOLQ01000019.1"/>
</dbReference>
<accession>A0A1I2DAL1</accession>
<evidence type="ECO:0008006" key="4">
    <source>
        <dbReference type="Google" id="ProtNLM"/>
    </source>
</evidence>
<evidence type="ECO:0000256" key="1">
    <source>
        <dbReference type="SAM" id="SignalP"/>
    </source>
</evidence>
<protein>
    <recommendedName>
        <fullName evidence="4">MORN repeat variant</fullName>
    </recommendedName>
</protein>
<keyword evidence="3" id="KW-1185">Reference proteome</keyword>
<feature type="chain" id="PRO_5011664124" description="MORN repeat variant" evidence="1">
    <location>
        <begin position="20"/>
        <end position="276"/>
    </location>
</feature>
<gene>
    <name evidence="2" type="ORF">SAMN05216167_11964</name>
</gene>
<feature type="signal peptide" evidence="1">
    <location>
        <begin position="1"/>
        <end position="19"/>
    </location>
</feature>
<evidence type="ECO:0000313" key="2">
    <source>
        <dbReference type="EMBL" id="SFE77508.1"/>
    </source>
</evidence>
<dbReference type="SUPFAM" id="SSF82185">
    <property type="entry name" value="Histone H3 K4-specific methyltransferase SET7/9 N-terminal domain"/>
    <property type="match status" value="1"/>
</dbReference>
<reference evidence="2 3" key="1">
    <citation type="submission" date="2016-10" db="EMBL/GenBank/DDBJ databases">
        <authorList>
            <person name="de Groot N.N."/>
        </authorList>
    </citation>
    <scope>NUCLEOTIDE SEQUENCE [LARGE SCALE GENOMIC DNA]</scope>
    <source>
        <strain evidence="2 3">DSM 26130</strain>
    </source>
</reference>
<sequence length="276" mass="31737">MKALYWLLCGLMVSQPIRAQVDSTGAVHDNIVRRFHPEYDEEIMYYGKRNQYFSVKILRKNGTLLRLDSYTLLPKTLPNGFPLDSVNRIIRHGPTKIMYPGGQLHISCDYKDDFINGPFMVFYEDGAIKRKEFYRNGRVARSQCYTPEGDKQTCEPFYQAAKFMGKPNELSDYLKQKLGSVLDGERIRKITATLRINEIGQVVNVDVSVNATTGNDQRVPAVVSYVQQIIRNMPEWTPEKMNWKPALNDGKAISSNCVLTLYRFYGGIQSNMYFKL</sequence>
<dbReference type="Proteomes" id="UP000198598">
    <property type="component" value="Unassembled WGS sequence"/>
</dbReference>
<dbReference type="EMBL" id="FOLQ01000019">
    <property type="protein sequence ID" value="SFE77508.1"/>
    <property type="molecule type" value="Genomic_DNA"/>
</dbReference>
<keyword evidence="1" id="KW-0732">Signal</keyword>
<dbReference type="OrthoDB" id="934760at2"/>
<evidence type="ECO:0000313" key="3">
    <source>
        <dbReference type="Proteomes" id="UP000198598"/>
    </source>
</evidence>
<dbReference type="Gene3D" id="2.20.110.10">
    <property type="entry name" value="Histone H3 K4-specific methyltransferase SET7/9 N-terminal domain"/>
    <property type="match status" value="1"/>
</dbReference>
<dbReference type="AlphaFoldDB" id="A0A1I2DAL1"/>
<organism evidence="2 3">
    <name type="scientific">Spirosoma endophyticum</name>
    <dbReference type="NCBI Taxonomy" id="662367"/>
    <lineage>
        <taxon>Bacteria</taxon>
        <taxon>Pseudomonadati</taxon>
        <taxon>Bacteroidota</taxon>
        <taxon>Cytophagia</taxon>
        <taxon>Cytophagales</taxon>
        <taxon>Cytophagaceae</taxon>
        <taxon>Spirosoma</taxon>
    </lineage>
</organism>
<dbReference type="STRING" id="662367.SAMN05216167_11964"/>
<name>A0A1I2DAL1_9BACT</name>
<proteinExistence type="predicted"/>